<keyword evidence="3" id="KW-0489">Methyltransferase</keyword>
<keyword evidence="10" id="KW-1185">Reference proteome</keyword>
<evidence type="ECO:0000256" key="2">
    <source>
        <dbReference type="ARBA" id="ARBA00022490"/>
    </source>
</evidence>
<reference evidence="9" key="2">
    <citation type="submission" date="2020-09" db="EMBL/GenBank/DDBJ databases">
        <authorList>
            <person name="Sun Q."/>
            <person name="Kim S."/>
        </authorList>
    </citation>
    <scope>NUCLEOTIDE SEQUENCE</scope>
    <source>
        <strain evidence="9">KCTC 12113</strain>
    </source>
</reference>
<dbReference type="CDD" id="cd11572">
    <property type="entry name" value="RlmI_M_like"/>
    <property type="match status" value="1"/>
</dbReference>
<evidence type="ECO:0000256" key="4">
    <source>
        <dbReference type="ARBA" id="ARBA00022679"/>
    </source>
</evidence>
<dbReference type="GO" id="GO:0032259">
    <property type="term" value="P:methylation"/>
    <property type="evidence" value="ECO:0007669"/>
    <property type="project" value="UniProtKB-KW"/>
</dbReference>
<evidence type="ECO:0000259" key="8">
    <source>
        <dbReference type="Pfam" id="PF17785"/>
    </source>
</evidence>
<keyword evidence="2" id="KW-0963">Cytoplasm</keyword>
<accession>A0A918IP25</accession>
<organism evidence="9 10">
    <name type="scientific">Arenibacter certesii</name>
    <dbReference type="NCBI Taxonomy" id="228955"/>
    <lineage>
        <taxon>Bacteria</taxon>
        <taxon>Pseudomonadati</taxon>
        <taxon>Bacteroidota</taxon>
        <taxon>Flavobacteriia</taxon>
        <taxon>Flavobacteriales</taxon>
        <taxon>Flavobacteriaceae</taxon>
        <taxon>Arenibacter</taxon>
    </lineage>
</organism>
<dbReference type="SUPFAM" id="SSF53335">
    <property type="entry name" value="S-adenosyl-L-methionine-dependent methyltransferases"/>
    <property type="match status" value="1"/>
</dbReference>
<dbReference type="InterPro" id="IPR041532">
    <property type="entry name" value="RlmI-like_PUA"/>
</dbReference>
<keyword evidence="5" id="KW-0949">S-adenosyl-L-methionine</keyword>
<evidence type="ECO:0000313" key="10">
    <source>
        <dbReference type="Proteomes" id="UP000634668"/>
    </source>
</evidence>
<reference evidence="9" key="1">
    <citation type="journal article" date="2014" name="Int. J. Syst. Evol. Microbiol.">
        <title>Complete genome sequence of Corynebacterium casei LMG S-19264T (=DSM 44701T), isolated from a smear-ripened cheese.</title>
        <authorList>
            <consortium name="US DOE Joint Genome Institute (JGI-PGF)"/>
            <person name="Walter F."/>
            <person name="Albersmeier A."/>
            <person name="Kalinowski J."/>
            <person name="Ruckert C."/>
        </authorList>
    </citation>
    <scope>NUCLEOTIDE SEQUENCE</scope>
    <source>
        <strain evidence="9">KCTC 12113</strain>
    </source>
</reference>
<keyword evidence="4" id="KW-0808">Transferase</keyword>
<dbReference type="InterPro" id="IPR036974">
    <property type="entry name" value="PUA_sf"/>
</dbReference>
<dbReference type="Gene3D" id="2.30.130.10">
    <property type="entry name" value="PUA domain"/>
    <property type="match status" value="1"/>
</dbReference>
<dbReference type="InterPro" id="IPR019614">
    <property type="entry name" value="SAM-dep_methyl-trfase"/>
</dbReference>
<dbReference type="PANTHER" id="PTHR42873:SF1">
    <property type="entry name" value="S-ADENOSYLMETHIONINE-DEPENDENT METHYLTRANSFERASE DOMAIN-CONTAINING PROTEIN"/>
    <property type="match status" value="1"/>
</dbReference>
<comment type="caution">
    <text evidence="9">The sequence shown here is derived from an EMBL/GenBank/DDBJ whole genome shotgun (WGS) entry which is preliminary data.</text>
</comment>
<dbReference type="PANTHER" id="PTHR42873">
    <property type="entry name" value="RIBOSOMAL RNA LARGE SUBUNIT METHYLTRANSFERASE"/>
    <property type="match status" value="1"/>
</dbReference>
<dbReference type="GO" id="GO:0008168">
    <property type="term" value="F:methyltransferase activity"/>
    <property type="evidence" value="ECO:0007669"/>
    <property type="project" value="UniProtKB-KW"/>
</dbReference>
<dbReference type="RefSeq" id="WP_034236243.1">
    <property type="nucleotide sequence ID" value="NZ_BMWP01000001.1"/>
</dbReference>
<dbReference type="Proteomes" id="UP000634668">
    <property type="component" value="Unassembled WGS sequence"/>
</dbReference>
<dbReference type="AlphaFoldDB" id="A0A918IP25"/>
<dbReference type="Pfam" id="PF10672">
    <property type="entry name" value="Methyltrans_SAM"/>
    <property type="match status" value="1"/>
</dbReference>
<comment type="subcellular location">
    <subcellularLocation>
        <location evidence="1">Cytoplasm</location>
    </subcellularLocation>
</comment>
<dbReference type="EMBL" id="BMWP01000001">
    <property type="protein sequence ID" value="GGW21942.1"/>
    <property type="molecule type" value="Genomic_DNA"/>
</dbReference>
<dbReference type="Pfam" id="PF17785">
    <property type="entry name" value="PUA_3"/>
    <property type="match status" value="1"/>
</dbReference>
<comment type="similarity">
    <text evidence="6">Belongs to the methyltransferase superfamily. RlmI family.</text>
</comment>
<evidence type="ECO:0000313" key="9">
    <source>
        <dbReference type="EMBL" id="GGW21942.1"/>
    </source>
</evidence>
<feature type="domain" description="S-adenosylmethionine-dependent methyltransferase" evidence="7">
    <location>
        <begin position="192"/>
        <end position="343"/>
    </location>
</feature>
<evidence type="ECO:0000256" key="1">
    <source>
        <dbReference type="ARBA" id="ARBA00004496"/>
    </source>
</evidence>
<protein>
    <submittedName>
        <fullName evidence="9">rRNA (Guanine-N2)-methyltransferase</fullName>
    </submittedName>
</protein>
<dbReference type="GO" id="GO:0005737">
    <property type="term" value="C:cytoplasm"/>
    <property type="evidence" value="ECO:0007669"/>
    <property type="project" value="UniProtKB-SubCell"/>
</dbReference>
<sequence length="410" mass="46198">MKVPATIAIKLTKAAEKAVKQGHPWVFEQSIEKGPAGNAIPGSVCVIFDQRTNKPFAFGLWDPREIIRIKIIYRGARLQLSPNFWKVQLKEAYSKRKHLITSGVSGYRGIHGENDGFPGLVLDIYAEVGVLKIYSEIWKPYKQLLIQEIKKQFNIEAIVIRFSRKILKNNPFSYQEGDVIGKVLHDEKVAFNEYGVQFLAYTRSGHKTGFFLDQRPNRFWVQQNARGKKVLDVFSYAGSFGIHALKGEAQSLTSIDISAPAMDVAFENLELNGLDPTKWTPVVADAFTALEELIDNKKQFDIVIIDPPSFAKQATEVPIALKQYERLAQLGKELVAVNGTLILGSCSSRINLEDFQMVHQNGGITKSNGWKYLQTTLHDDDHPISFPESNYLKTIFYKKIKESQAHAILG</sequence>
<dbReference type="InterPro" id="IPR029063">
    <property type="entry name" value="SAM-dependent_MTases_sf"/>
</dbReference>
<dbReference type="Gene3D" id="3.30.750.80">
    <property type="entry name" value="RNA methyltransferase domain (HRMD) like"/>
    <property type="match status" value="1"/>
</dbReference>
<evidence type="ECO:0000256" key="6">
    <source>
        <dbReference type="ARBA" id="ARBA00038091"/>
    </source>
</evidence>
<dbReference type="SUPFAM" id="SSF88697">
    <property type="entry name" value="PUA domain-like"/>
    <property type="match status" value="1"/>
</dbReference>
<gene>
    <name evidence="9" type="ORF">GCM10007383_00970</name>
</gene>
<evidence type="ECO:0000256" key="3">
    <source>
        <dbReference type="ARBA" id="ARBA00022603"/>
    </source>
</evidence>
<dbReference type="CDD" id="cd02440">
    <property type="entry name" value="AdoMet_MTases"/>
    <property type="match status" value="1"/>
</dbReference>
<evidence type="ECO:0000256" key="5">
    <source>
        <dbReference type="ARBA" id="ARBA00022691"/>
    </source>
</evidence>
<name>A0A918IP25_9FLAO</name>
<proteinExistence type="inferred from homology"/>
<evidence type="ECO:0000259" key="7">
    <source>
        <dbReference type="Pfam" id="PF10672"/>
    </source>
</evidence>
<dbReference type="GO" id="GO:0003723">
    <property type="term" value="F:RNA binding"/>
    <property type="evidence" value="ECO:0007669"/>
    <property type="project" value="InterPro"/>
</dbReference>
<dbReference type="Gene3D" id="3.40.50.150">
    <property type="entry name" value="Vaccinia Virus protein VP39"/>
    <property type="match status" value="1"/>
</dbReference>
<dbReference type="InterPro" id="IPR015947">
    <property type="entry name" value="PUA-like_sf"/>
</dbReference>
<feature type="domain" description="RlmI-like PUA" evidence="8">
    <location>
        <begin position="9"/>
        <end position="72"/>
    </location>
</feature>